<feature type="compositionally biased region" description="Low complexity" evidence="1">
    <location>
        <begin position="133"/>
        <end position="146"/>
    </location>
</feature>
<protein>
    <submittedName>
        <fullName evidence="2">Uncharacterized protein</fullName>
    </submittedName>
</protein>
<comment type="caution">
    <text evidence="2">The sequence shown here is derived from an EMBL/GenBank/DDBJ whole genome shotgun (WGS) entry which is preliminary data.</text>
</comment>
<dbReference type="AlphaFoldDB" id="A0ABD0P2F3"/>
<evidence type="ECO:0000313" key="2">
    <source>
        <dbReference type="EMBL" id="KAL0168293.1"/>
    </source>
</evidence>
<reference evidence="2 3" key="1">
    <citation type="submission" date="2024-05" db="EMBL/GenBank/DDBJ databases">
        <title>Genome sequencing and assembly of Indian major carp, Cirrhinus mrigala (Hamilton, 1822).</title>
        <authorList>
            <person name="Mohindra V."/>
            <person name="Chowdhury L.M."/>
            <person name="Lal K."/>
            <person name="Jena J.K."/>
        </authorList>
    </citation>
    <scope>NUCLEOTIDE SEQUENCE [LARGE SCALE GENOMIC DNA]</scope>
    <source>
        <strain evidence="2">CM1030</strain>
        <tissue evidence="2">Blood</tissue>
    </source>
</reference>
<feature type="non-terminal residue" evidence="2">
    <location>
        <position position="176"/>
    </location>
</feature>
<dbReference type="EMBL" id="JAMKFB020000018">
    <property type="protein sequence ID" value="KAL0168293.1"/>
    <property type="molecule type" value="Genomic_DNA"/>
</dbReference>
<feature type="region of interest" description="Disordered" evidence="1">
    <location>
        <begin position="80"/>
        <end position="176"/>
    </location>
</feature>
<feature type="region of interest" description="Disordered" evidence="1">
    <location>
        <begin position="45"/>
        <end position="65"/>
    </location>
</feature>
<organism evidence="2 3">
    <name type="scientific">Cirrhinus mrigala</name>
    <name type="common">Mrigala</name>
    <dbReference type="NCBI Taxonomy" id="683832"/>
    <lineage>
        <taxon>Eukaryota</taxon>
        <taxon>Metazoa</taxon>
        <taxon>Chordata</taxon>
        <taxon>Craniata</taxon>
        <taxon>Vertebrata</taxon>
        <taxon>Euteleostomi</taxon>
        <taxon>Actinopterygii</taxon>
        <taxon>Neopterygii</taxon>
        <taxon>Teleostei</taxon>
        <taxon>Ostariophysi</taxon>
        <taxon>Cypriniformes</taxon>
        <taxon>Cyprinidae</taxon>
        <taxon>Labeoninae</taxon>
        <taxon>Labeonini</taxon>
        <taxon>Cirrhinus</taxon>
    </lineage>
</organism>
<accession>A0ABD0P2F3</accession>
<proteinExistence type="predicted"/>
<evidence type="ECO:0000256" key="1">
    <source>
        <dbReference type="SAM" id="MobiDB-lite"/>
    </source>
</evidence>
<sequence>MERVSKGGAVTPGRVSEENVTQCLNTPDFLVDFSCSSPLANHKMTKSTLQPSVSGPLGGEEEQQASNPFPRIIPKLIVTHDDLGPGQDSPHITDLTLSMGGFSLDLHPDEDSPCSDSGCGGSPAPSLFHRKLSSSSSAGLSSASSFEESEDDFTGSDIEPTSLSPSMFGSPDELAG</sequence>
<evidence type="ECO:0000313" key="3">
    <source>
        <dbReference type="Proteomes" id="UP001529510"/>
    </source>
</evidence>
<dbReference type="Proteomes" id="UP001529510">
    <property type="component" value="Unassembled WGS sequence"/>
</dbReference>
<name>A0ABD0P2F3_CIRMR</name>
<keyword evidence="3" id="KW-1185">Reference proteome</keyword>
<feature type="compositionally biased region" description="Low complexity" evidence="1">
    <location>
        <begin position="114"/>
        <end position="126"/>
    </location>
</feature>
<gene>
    <name evidence="2" type="ORF">M9458_036515</name>
</gene>